<dbReference type="Gene3D" id="3.30.70.2520">
    <property type="match status" value="1"/>
</dbReference>
<dbReference type="EMBL" id="CP101988">
    <property type="protein sequence ID" value="UUI75869.1"/>
    <property type="molecule type" value="Genomic_DNA"/>
</dbReference>
<accession>A0ABY5L0D9</accession>
<evidence type="ECO:0000313" key="3">
    <source>
        <dbReference type="EMBL" id="UUI75869.1"/>
    </source>
</evidence>
<dbReference type="Proteomes" id="UP001316189">
    <property type="component" value="Chromosome"/>
</dbReference>
<evidence type="ECO:0000313" key="4">
    <source>
        <dbReference type="Proteomes" id="UP001316189"/>
    </source>
</evidence>
<dbReference type="PIRSF" id="PIRSF000136">
    <property type="entry name" value="LGO_GLO"/>
    <property type="match status" value="1"/>
</dbReference>
<dbReference type="InterPro" id="IPR016169">
    <property type="entry name" value="FAD-bd_PCMH_sub2"/>
</dbReference>
<dbReference type="InterPro" id="IPR010031">
    <property type="entry name" value="FAD_lactone_oxidase-like"/>
</dbReference>
<dbReference type="InterPro" id="IPR016167">
    <property type="entry name" value="FAD-bd_PCMH_sub1"/>
</dbReference>
<dbReference type="InterPro" id="IPR016171">
    <property type="entry name" value="Vanillyl_alc_oxidase_C-sub2"/>
</dbReference>
<dbReference type="Pfam" id="PF04030">
    <property type="entry name" value="ALO"/>
    <property type="match status" value="1"/>
</dbReference>
<dbReference type="InterPro" id="IPR007173">
    <property type="entry name" value="ALO_C"/>
</dbReference>
<dbReference type="NCBIfam" id="TIGR01679">
    <property type="entry name" value="bact_FAD_ox"/>
    <property type="match status" value="1"/>
</dbReference>
<dbReference type="SUPFAM" id="SSF56176">
    <property type="entry name" value="FAD-binding/transporter-associated domain-like"/>
    <property type="match status" value="1"/>
</dbReference>
<dbReference type="PANTHER" id="PTHR43762">
    <property type="entry name" value="L-GULONOLACTONE OXIDASE"/>
    <property type="match status" value="1"/>
</dbReference>
<proteinExistence type="predicted"/>
<dbReference type="Pfam" id="PF01565">
    <property type="entry name" value="FAD_binding_4"/>
    <property type="match status" value="1"/>
</dbReference>
<name>A0ABY5L0D9_9CELL</name>
<evidence type="ECO:0000259" key="2">
    <source>
        <dbReference type="PROSITE" id="PS51387"/>
    </source>
</evidence>
<dbReference type="InterPro" id="IPR036318">
    <property type="entry name" value="FAD-bd_PCMH-like_sf"/>
</dbReference>
<reference evidence="3 4" key="1">
    <citation type="submission" date="2022-07" db="EMBL/GenBank/DDBJ databases">
        <title>Novel species in genus cellulomonas.</title>
        <authorList>
            <person name="Ye L."/>
        </authorList>
    </citation>
    <scope>NUCLEOTIDE SEQUENCE [LARGE SCALE GENOMIC DNA]</scope>
    <source>
        <strain evidence="4">zg-Y338</strain>
    </source>
</reference>
<feature type="domain" description="FAD-binding PCMH-type" evidence="2">
    <location>
        <begin position="17"/>
        <end position="188"/>
    </location>
</feature>
<organism evidence="3 4">
    <name type="scientific">Cellulomonas chengniuliangii</name>
    <dbReference type="NCBI Taxonomy" id="2968084"/>
    <lineage>
        <taxon>Bacteria</taxon>
        <taxon>Bacillati</taxon>
        <taxon>Actinomycetota</taxon>
        <taxon>Actinomycetes</taxon>
        <taxon>Micrococcales</taxon>
        <taxon>Cellulomonadaceae</taxon>
        <taxon>Cellulomonas</taxon>
    </lineage>
</organism>
<protein>
    <submittedName>
        <fullName evidence="3">FAD-binding protein</fullName>
    </submittedName>
</protein>
<dbReference type="PANTHER" id="PTHR43762:SF1">
    <property type="entry name" value="D-ARABINONO-1,4-LACTONE OXIDASE"/>
    <property type="match status" value="1"/>
</dbReference>
<dbReference type="RefSeq" id="WP_227568011.1">
    <property type="nucleotide sequence ID" value="NZ_CP101988.1"/>
</dbReference>
<dbReference type="PROSITE" id="PS51387">
    <property type="entry name" value="FAD_PCMH"/>
    <property type="match status" value="1"/>
</dbReference>
<dbReference type="Gene3D" id="3.30.465.10">
    <property type="match status" value="1"/>
</dbReference>
<dbReference type="Gene3D" id="3.30.43.10">
    <property type="entry name" value="Uridine Diphospho-n-acetylenolpyruvylglucosamine Reductase, domain 2"/>
    <property type="match status" value="1"/>
</dbReference>
<dbReference type="InterPro" id="IPR016166">
    <property type="entry name" value="FAD-bd_PCMH"/>
</dbReference>
<dbReference type="Gene3D" id="1.10.45.10">
    <property type="entry name" value="Vanillyl-alcohol Oxidase, Chain A, domain 4"/>
    <property type="match status" value="1"/>
</dbReference>
<gene>
    <name evidence="3" type="ORF">NP064_02865</name>
</gene>
<sequence length="444" mass="48768">MSMGTEDHLWQNWARTESARPARVVSPRDPDELASVVRSRDGLRVRAVGAGHSFTGAAVTDGIQVRMDALSTVERVDPRPDGTAHVTVGAGIRLHTLNRVLAACGLGMRNLGDIDRQTIAGAISTGTHGTGARLGGLSAQVVGVRLVTADGEIVEASREHRPELFEVARLGLGSVGVLTAITLEAVPAFELRAVEAPLPLDEVLDRLDGPDGLVDGNDHFEFYWFPHTRRALTKANNRAQSDPGSRLHPVRGWVDDELLSNGVFAATNRLAAAAPSLTPRINRIASRALSARTYTAPSHEVFASPRRVRFREMEYAIPRERVRDVLDEIDAWTRASGDNIPFPLEVRFAAADDVWLSTAHGRDTAYIAAHQYLRLPYRRYFQAVERVMAQVDGRPHWGKLHWLDAARLAELYPRFDDVRAVRAKADPEGAFANAYTDRVLGAVR</sequence>
<keyword evidence="4" id="KW-1185">Reference proteome</keyword>
<evidence type="ECO:0000256" key="1">
    <source>
        <dbReference type="ARBA" id="ARBA00023002"/>
    </source>
</evidence>
<keyword evidence="1" id="KW-0560">Oxidoreductase</keyword>
<dbReference type="InterPro" id="IPR006094">
    <property type="entry name" value="Oxid_FAD_bind_N"/>
</dbReference>